<feature type="chain" id="PRO_5045335420" description="Zinc transport system substrate-binding protein" evidence="2">
    <location>
        <begin position="25"/>
        <end position="417"/>
    </location>
</feature>
<feature type="region of interest" description="Disordered" evidence="1">
    <location>
        <begin position="398"/>
        <end position="417"/>
    </location>
</feature>
<evidence type="ECO:0000313" key="4">
    <source>
        <dbReference type="Proteomes" id="UP001549143"/>
    </source>
</evidence>
<dbReference type="InterPro" id="IPR047697">
    <property type="entry name" value="AztD-like"/>
</dbReference>
<reference evidence="3 4" key="1">
    <citation type="submission" date="2024-06" db="EMBL/GenBank/DDBJ databases">
        <title>Genomic Encyclopedia of Type Strains, Phase IV (KMG-IV): sequencing the most valuable type-strain genomes for metagenomic binning, comparative biology and taxonomic classification.</title>
        <authorList>
            <person name="Goeker M."/>
        </authorList>
    </citation>
    <scope>NUCLEOTIDE SEQUENCE [LARGE SCALE GENOMIC DNA]</scope>
    <source>
        <strain evidence="3 4">DSM 19730</strain>
    </source>
</reference>
<evidence type="ECO:0000256" key="2">
    <source>
        <dbReference type="SAM" id="SignalP"/>
    </source>
</evidence>
<proteinExistence type="predicted"/>
<gene>
    <name evidence="3" type="ORF">ABID44_000769</name>
</gene>
<evidence type="ECO:0008006" key="5">
    <source>
        <dbReference type="Google" id="ProtNLM"/>
    </source>
</evidence>
<dbReference type="Proteomes" id="UP001549143">
    <property type="component" value="Unassembled WGS sequence"/>
</dbReference>
<evidence type="ECO:0000256" key="1">
    <source>
        <dbReference type="SAM" id="MobiDB-lite"/>
    </source>
</evidence>
<protein>
    <recommendedName>
        <fullName evidence="5">Zinc transport system substrate-binding protein</fullName>
    </recommendedName>
</protein>
<feature type="signal peptide" evidence="2">
    <location>
        <begin position="1"/>
        <end position="24"/>
    </location>
</feature>
<evidence type="ECO:0000313" key="3">
    <source>
        <dbReference type="EMBL" id="MET3660455.1"/>
    </source>
</evidence>
<dbReference type="PROSITE" id="PS51257">
    <property type="entry name" value="PROKAR_LIPOPROTEIN"/>
    <property type="match status" value="1"/>
</dbReference>
<organism evidence="3 4">
    <name type="scientific">Aquamicrobium ahrensii</name>
    <dbReference type="NCBI Taxonomy" id="469551"/>
    <lineage>
        <taxon>Bacteria</taxon>
        <taxon>Pseudomonadati</taxon>
        <taxon>Pseudomonadota</taxon>
        <taxon>Alphaproteobacteria</taxon>
        <taxon>Hyphomicrobiales</taxon>
        <taxon>Phyllobacteriaceae</taxon>
        <taxon>Aquamicrobium</taxon>
    </lineage>
</organism>
<sequence>MTKFFNAGSALALAACLWSGPALADEDDVTAWRLFVSDHAGPVVNVIDALDGDKLDTFTIKGPASLYRTDSGQTVFAVQGEAGAVSVISTGIAFHDHGDHGDIDVDEPKLLDAGFNGSKPAHFVERQGNIAQWFDGEDKVRLFTEKAALEGKPEIREISVGAAHHGVAAPFDKHAVVTIPNPEDASKRPIGARLVDLDGNPVGEDVACPGLHGSAGSGSLYALACDTGLLLISQDGDTPEIRHLPYSDKLPEGSSSTLIGGKGLQYFVGNYGPDRIVLVDPSEKDAFRLVQLPTRRVHFAVDPIRSKFVYVITEDGQLHQVDVLKGEIAHSLKLTDPYSMDGHWSDPRPRIAVAADKVFVTDPLNGKIHVVEAQSLEKTGEITAEGKPFNIVAVGGAGKAHEGEDHEHAHEEGHKHD</sequence>
<dbReference type="SUPFAM" id="SSF50969">
    <property type="entry name" value="YVTN repeat-like/Quinoprotein amine dehydrogenase"/>
    <property type="match status" value="1"/>
</dbReference>
<dbReference type="Gene3D" id="2.130.10.10">
    <property type="entry name" value="YVTN repeat-like/Quinoprotein amine dehydrogenase"/>
    <property type="match status" value="1"/>
</dbReference>
<dbReference type="EMBL" id="JBEPMN010000002">
    <property type="protein sequence ID" value="MET3660455.1"/>
    <property type="molecule type" value="Genomic_DNA"/>
</dbReference>
<feature type="compositionally biased region" description="Basic and acidic residues" evidence="1">
    <location>
        <begin position="399"/>
        <end position="417"/>
    </location>
</feature>
<dbReference type="InterPro" id="IPR015943">
    <property type="entry name" value="WD40/YVTN_repeat-like_dom_sf"/>
</dbReference>
<dbReference type="RefSeq" id="WP_354150352.1">
    <property type="nucleotide sequence ID" value="NZ_JBEPMN010000002.1"/>
</dbReference>
<dbReference type="InterPro" id="IPR011044">
    <property type="entry name" value="Quino_amine_DH_bsu"/>
</dbReference>
<comment type="caution">
    <text evidence="3">The sequence shown here is derived from an EMBL/GenBank/DDBJ whole genome shotgun (WGS) entry which is preliminary data.</text>
</comment>
<keyword evidence="4" id="KW-1185">Reference proteome</keyword>
<name>A0ABV2KHB5_9HYPH</name>
<accession>A0ABV2KHB5</accession>
<keyword evidence="2" id="KW-0732">Signal</keyword>
<dbReference type="NCBIfam" id="NF038015">
    <property type="entry name" value="AztD"/>
    <property type="match status" value="1"/>
</dbReference>